<keyword evidence="2" id="KW-1185">Reference proteome</keyword>
<dbReference type="Proteomes" id="UP000183832">
    <property type="component" value="Unassembled WGS sequence"/>
</dbReference>
<reference evidence="1 2" key="1">
    <citation type="submission" date="2015-04" db="EMBL/GenBank/DDBJ databases">
        <authorList>
            <person name="Syromyatnikov M.Y."/>
            <person name="Popov V.N."/>
        </authorList>
    </citation>
    <scope>NUCLEOTIDE SEQUENCE [LARGE SCALE GENOMIC DNA]</scope>
</reference>
<gene>
    <name evidence="1" type="ORF">CLUMA_CG009070</name>
</gene>
<proteinExistence type="predicted"/>
<sequence>MAIPTTGLQNLALCSVFTLYFGKVIKISDLMCKANARFIYANMYGASSLKLVSNCILCMQLKV</sequence>
<dbReference type="EMBL" id="CVRI01000042">
    <property type="protein sequence ID" value="CRK95611.1"/>
    <property type="molecule type" value="Genomic_DNA"/>
</dbReference>
<evidence type="ECO:0000313" key="2">
    <source>
        <dbReference type="Proteomes" id="UP000183832"/>
    </source>
</evidence>
<name>A0A1J1I5Z7_9DIPT</name>
<organism evidence="1 2">
    <name type="scientific">Clunio marinus</name>
    <dbReference type="NCBI Taxonomy" id="568069"/>
    <lineage>
        <taxon>Eukaryota</taxon>
        <taxon>Metazoa</taxon>
        <taxon>Ecdysozoa</taxon>
        <taxon>Arthropoda</taxon>
        <taxon>Hexapoda</taxon>
        <taxon>Insecta</taxon>
        <taxon>Pterygota</taxon>
        <taxon>Neoptera</taxon>
        <taxon>Endopterygota</taxon>
        <taxon>Diptera</taxon>
        <taxon>Nematocera</taxon>
        <taxon>Chironomoidea</taxon>
        <taxon>Chironomidae</taxon>
        <taxon>Clunio</taxon>
    </lineage>
</organism>
<protein>
    <submittedName>
        <fullName evidence="1">CLUMA_CG009070, isoform A</fullName>
    </submittedName>
</protein>
<evidence type="ECO:0000313" key="1">
    <source>
        <dbReference type="EMBL" id="CRK95611.1"/>
    </source>
</evidence>
<accession>A0A1J1I5Z7</accession>
<dbReference type="AlphaFoldDB" id="A0A1J1I5Z7"/>